<dbReference type="PANTHER" id="PTHR30466:SF1">
    <property type="entry name" value="FMN REDUCTASE (NADH) RUTF"/>
    <property type="match status" value="1"/>
</dbReference>
<name>A0A1T4JH77_TREPO</name>
<dbReference type="SUPFAM" id="SSF50475">
    <property type="entry name" value="FMN-binding split barrel"/>
    <property type="match status" value="1"/>
</dbReference>
<dbReference type="CDD" id="cd00350">
    <property type="entry name" value="rubredoxin_like"/>
    <property type="match status" value="1"/>
</dbReference>
<dbReference type="SUPFAM" id="SSF57802">
    <property type="entry name" value="Rubredoxin-like"/>
    <property type="match status" value="1"/>
</dbReference>
<keyword evidence="1" id="KW-0560">Oxidoreductase</keyword>
<dbReference type="AlphaFoldDB" id="A0A1T4JH77"/>
<dbReference type="GO" id="GO:0005506">
    <property type="term" value="F:iron ion binding"/>
    <property type="evidence" value="ECO:0007669"/>
    <property type="project" value="InterPro"/>
</dbReference>
<dbReference type="Gene3D" id="2.30.110.10">
    <property type="entry name" value="Electron Transport, Fmn-binding Protein, Chain A"/>
    <property type="match status" value="1"/>
</dbReference>
<dbReference type="Gene3D" id="2.20.28.10">
    <property type="match status" value="1"/>
</dbReference>
<dbReference type="EMBL" id="FUWG01000002">
    <property type="protein sequence ID" value="SJZ29514.1"/>
    <property type="molecule type" value="Genomic_DNA"/>
</dbReference>
<organism evidence="3 4">
    <name type="scientific">Treponema porcinum</name>
    <dbReference type="NCBI Taxonomy" id="261392"/>
    <lineage>
        <taxon>Bacteria</taxon>
        <taxon>Pseudomonadati</taxon>
        <taxon>Spirochaetota</taxon>
        <taxon>Spirochaetia</taxon>
        <taxon>Spirochaetales</taxon>
        <taxon>Treponemataceae</taxon>
        <taxon>Treponema</taxon>
    </lineage>
</organism>
<dbReference type="GO" id="GO:0042602">
    <property type="term" value="F:riboflavin reductase (NADPH) activity"/>
    <property type="evidence" value="ECO:0007669"/>
    <property type="project" value="TreeGrafter"/>
</dbReference>
<evidence type="ECO:0000259" key="2">
    <source>
        <dbReference type="PROSITE" id="PS50903"/>
    </source>
</evidence>
<dbReference type="Proteomes" id="UP000190423">
    <property type="component" value="Unassembled WGS sequence"/>
</dbReference>
<reference evidence="3 4" key="1">
    <citation type="submission" date="2017-02" db="EMBL/GenBank/DDBJ databases">
        <authorList>
            <person name="Peterson S.W."/>
        </authorList>
    </citation>
    <scope>NUCLEOTIDE SEQUENCE [LARGE SCALE GENOMIC DNA]</scope>
    <source>
        <strain evidence="3 4">ATCC BAA-908</strain>
    </source>
</reference>
<evidence type="ECO:0000313" key="3">
    <source>
        <dbReference type="EMBL" id="SJZ29514.1"/>
    </source>
</evidence>
<evidence type="ECO:0000313" key="4">
    <source>
        <dbReference type="Proteomes" id="UP000190423"/>
    </source>
</evidence>
<dbReference type="SMART" id="SM00903">
    <property type="entry name" value="Flavin_Reduct"/>
    <property type="match status" value="1"/>
</dbReference>
<proteinExistence type="predicted"/>
<dbReference type="InterPro" id="IPR012349">
    <property type="entry name" value="Split_barrel_FMN-bd"/>
</dbReference>
<dbReference type="GeneID" id="78315339"/>
<gene>
    <name evidence="3" type="ORF">SAMN02745149_00015</name>
</gene>
<sequence length="200" mass="22022">MNPKVMNKLSYGIFVVTAKDGDKDNGCIINTGIQVTTEPNQIAFALNKNNYTHDMIVKTKELNLSILSEKATMATIQNFGFQSGRTADKFVEFPFERSANGITYVAKECNGYISAKVTQTIDLGTHTLFIATVTDGDVLDDSPSATYAYYHAHIKQTSKPEAKKGWICTVCGYIYEGETLPPDFICPICGHPASDFEPLK</sequence>
<dbReference type="InterPro" id="IPR050268">
    <property type="entry name" value="NADH-dep_flavin_reductase"/>
</dbReference>
<accession>A0A1T4JH77</accession>
<dbReference type="Pfam" id="PF21349">
    <property type="entry name" value="RUBY_RBDX"/>
    <property type="match status" value="1"/>
</dbReference>
<dbReference type="RefSeq" id="WP_078931945.1">
    <property type="nucleotide sequence ID" value="NZ_FUWG01000002.1"/>
</dbReference>
<dbReference type="Pfam" id="PF01613">
    <property type="entry name" value="Flavin_Reduct"/>
    <property type="match status" value="1"/>
</dbReference>
<dbReference type="STRING" id="261392.SAMN02745149_00015"/>
<protein>
    <submittedName>
        <fullName evidence="3">NADH-FMN oxidoreductase RutF, flavin reductase (DIM6/NTAB) family</fullName>
    </submittedName>
</protein>
<dbReference type="InterPro" id="IPR048574">
    <property type="entry name" value="RUBY_RBDX"/>
</dbReference>
<dbReference type="InterPro" id="IPR024934">
    <property type="entry name" value="Rubredoxin-like_dom"/>
</dbReference>
<feature type="domain" description="Rubredoxin-like" evidence="2">
    <location>
        <begin position="163"/>
        <end position="199"/>
    </location>
</feature>
<keyword evidence="4" id="KW-1185">Reference proteome</keyword>
<dbReference type="OrthoDB" id="9799749at2"/>
<evidence type="ECO:0000256" key="1">
    <source>
        <dbReference type="ARBA" id="ARBA00023002"/>
    </source>
</evidence>
<dbReference type="PANTHER" id="PTHR30466">
    <property type="entry name" value="FLAVIN REDUCTASE"/>
    <property type="match status" value="1"/>
</dbReference>
<dbReference type="GO" id="GO:0010181">
    <property type="term" value="F:FMN binding"/>
    <property type="evidence" value="ECO:0007669"/>
    <property type="project" value="InterPro"/>
</dbReference>
<dbReference type="PROSITE" id="PS50903">
    <property type="entry name" value="RUBREDOXIN_LIKE"/>
    <property type="match status" value="1"/>
</dbReference>
<dbReference type="InterPro" id="IPR002563">
    <property type="entry name" value="Flavin_Rdtase-like_dom"/>
</dbReference>